<proteinExistence type="predicted"/>
<comment type="caution">
    <text evidence="1">The sequence shown here is derived from an EMBL/GenBank/DDBJ whole genome shotgun (WGS) entry which is preliminary data.</text>
</comment>
<keyword evidence="2" id="KW-1185">Reference proteome</keyword>
<dbReference type="EMBL" id="JBHTKA010000007">
    <property type="protein sequence ID" value="MFD1000745.1"/>
    <property type="molecule type" value="Genomic_DNA"/>
</dbReference>
<accession>A0ABW3K3Z6</accession>
<name>A0ABW3K3Z6_9BACT</name>
<dbReference type="Proteomes" id="UP001597112">
    <property type="component" value="Unassembled WGS sequence"/>
</dbReference>
<evidence type="ECO:0000313" key="2">
    <source>
        <dbReference type="Proteomes" id="UP001597112"/>
    </source>
</evidence>
<organism evidence="1 2">
    <name type="scientific">Ohtaekwangia kribbensis</name>
    <dbReference type="NCBI Taxonomy" id="688913"/>
    <lineage>
        <taxon>Bacteria</taxon>
        <taxon>Pseudomonadati</taxon>
        <taxon>Bacteroidota</taxon>
        <taxon>Cytophagia</taxon>
        <taxon>Cytophagales</taxon>
        <taxon>Fulvivirgaceae</taxon>
        <taxon>Ohtaekwangia</taxon>
    </lineage>
</organism>
<gene>
    <name evidence="1" type="ORF">ACFQ21_15570</name>
</gene>
<evidence type="ECO:0008006" key="3">
    <source>
        <dbReference type="Google" id="ProtNLM"/>
    </source>
</evidence>
<sequence length="336" mass="39677">MTLYTHGTRWLVSIILLFNNAILYAQEKNKAQLYDSIDHEKFMFLINANREQSYVTVTEGFGNLEPLLMEAKLSPSYFFSRKKKTWALLLNPQVQVRMQNTPSWPINTPSYKAHLTYFHSIDFWQRTFLKKLFFENALWSATIGHHSNGKAGSFYKNDSTDVIDMEDGNFATNYLIGSISTYKAKRVRKNVVAFRSLKASVEIHPRSWSVEEIRNIYGRYRFYGSLGIGGPWRETKKTWINQWLQQSSLELQVGWIAGKMIPKSPLDVNKRLIVDIRYQYYPEWFDEIAFFLRYYRGQDYYNLYFVNTIYVVSFGLTSNILNPQQAIKFFRNKNNY</sequence>
<protein>
    <recommendedName>
        <fullName evidence="3">DUF4421 domain-containing protein</fullName>
    </recommendedName>
</protein>
<dbReference type="RefSeq" id="WP_377580200.1">
    <property type="nucleotide sequence ID" value="NZ_JBHTKA010000007.1"/>
</dbReference>
<reference evidence="2" key="1">
    <citation type="journal article" date="2019" name="Int. J. Syst. Evol. Microbiol.">
        <title>The Global Catalogue of Microorganisms (GCM) 10K type strain sequencing project: providing services to taxonomists for standard genome sequencing and annotation.</title>
        <authorList>
            <consortium name="The Broad Institute Genomics Platform"/>
            <consortium name="The Broad Institute Genome Sequencing Center for Infectious Disease"/>
            <person name="Wu L."/>
            <person name="Ma J."/>
        </authorList>
    </citation>
    <scope>NUCLEOTIDE SEQUENCE [LARGE SCALE GENOMIC DNA]</scope>
    <source>
        <strain evidence="2">CCUG 58938</strain>
    </source>
</reference>
<evidence type="ECO:0000313" key="1">
    <source>
        <dbReference type="EMBL" id="MFD1000745.1"/>
    </source>
</evidence>